<keyword evidence="1" id="KW-0732">Signal</keyword>
<keyword evidence="3" id="KW-1185">Reference proteome</keyword>
<name>A0A8S4G162_PLUXY</name>
<comment type="caution">
    <text evidence="2">The sequence shown here is derived from an EMBL/GenBank/DDBJ whole genome shotgun (WGS) entry which is preliminary data.</text>
</comment>
<reference evidence="2" key="1">
    <citation type="submission" date="2020-11" db="EMBL/GenBank/DDBJ databases">
        <authorList>
            <person name="Whiteford S."/>
        </authorList>
    </citation>
    <scope>NUCLEOTIDE SEQUENCE</scope>
</reference>
<evidence type="ECO:0000256" key="1">
    <source>
        <dbReference type="SAM" id="SignalP"/>
    </source>
</evidence>
<evidence type="ECO:0000313" key="3">
    <source>
        <dbReference type="Proteomes" id="UP000653454"/>
    </source>
</evidence>
<sequence>RLLLPHSFIHSFISWFVHSLLVHSPGGQVRELRRQLDERLVVLHATVQRLLLPERQLRLFGVQHLAGRMVMSLLIDI</sequence>
<feature type="non-terminal residue" evidence="2">
    <location>
        <position position="77"/>
    </location>
</feature>
<accession>A0A8S4G162</accession>
<gene>
    <name evidence="2" type="ORF">PLXY2_LOCUS11477</name>
</gene>
<feature type="chain" id="PRO_5035930102" evidence="1">
    <location>
        <begin position="20"/>
        <end position="77"/>
    </location>
</feature>
<evidence type="ECO:0000313" key="2">
    <source>
        <dbReference type="EMBL" id="CAG9133147.1"/>
    </source>
</evidence>
<organism evidence="2 3">
    <name type="scientific">Plutella xylostella</name>
    <name type="common">Diamondback moth</name>
    <name type="synonym">Plutella maculipennis</name>
    <dbReference type="NCBI Taxonomy" id="51655"/>
    <lineage>
        <taxon>Eukaryota</taxon>
        <taxon>Metazoa</taxon>
        <taxon>Ecdysozoa</taxon>
        <taxon>Arthropoda</taxon>
        <taxon>Hexapoda</taxon>
        <taxon>Insecta</taxon>
        <taxon>Pterygota</taxon>
        <taxon>Neoptera</taxon>
        <taxon>Endopterygota</taxon>
        <taxon>Lepidoptera</taxon>
        <taxon>Glossata</taxon>
        <taxon>Ditrysia</taxon>
        <taxon>Yponomeutoidea</taxon>
        <taxon>Plutellidae</taxon>
        <taxon>Plutella</taxon>
    </lineage>
</organism>
<proteinExistence type="predicted"/>
<dbReference type="Proteomes" id="UP000653454">
    <property type="component" value="Unassembled WGS sequence"/>
</dbReference>
<dbReference type="EMBL" id="CAJHNJ030000058">
    <property type="protein sequence ID" value="CAG9133147.1"/>
    <property type="molecule type" value="Genomic_DNA"/>
</dbReference>
<feature type="signal peptide" evidence="1">
    <location>
        <begin position="1"/>
        <end position="19"/>
    </location>
</feature>
<protein>
    <submittedName>
        <fullName evidence="2">(diamondback moth) hypothetical protein</fullName>
    </submittedName>
</protein>
<dbReference type="AlphaFoldDB" id="A0A8S4G162"/>